<evidence type="ECO:0000256" key="1">
    <source>
        <dbReference type="ARBA" id="ARBA00001962"/>
    </source>
</evidence>
<keyword evidence="3" id="KW-0479">Metal-binding</keyword>
<dbReference type="Pfam" id="PF05721">
    <property type="entry name" value="PhyH"/>
    <property type="match status" value="1"/>
</dbReference>
<organism evidence="5 6">
    <name type="scientific">Smittium simulii</name>
    <dbReference type="NCBI Taxonomy" id="133385"/>
    <lineage>
        <taxon>Eukaryota</taxon>
        <taxon>Fungi</taxon>
        <taxon>Fungi incertae sedis</taxon>
        <taxon>Zoopagomycota</taxon>
        <taxon>Kickxellomycotina</taxon>
        <taxon>Harpellomycetes</taxon>
        <taxon>Harpellales</taxon>
        <taxon>Legeriomycetaceae</taxon>
        <taxon>Smittium</taxon>
    </lineage>
</organism>
<proteinExistence type="inferred from homology"/>
<evidence type="ECO:0000256" key="2">
    <source>
        <dbReference type="ARBA" id="ARBA00005830"/>
    </source>
</evidence>
<name>A0A2T9YVW8_9FUNG</name>
<dbReference type="PANTHER" id="PTHR20883:SF15">
    <property type="entry name" value="PHYTANOYL-COA DIOXYGENASE DOMAIN-CONTAINING PROTEIN 1"/>
    <property type="match status" value="1"/>
</dbReference>
<dbReference type="AlphaFoldDB" id="A0A2T9YVW8"/>
<comment type="cofactor">
    <cofactor evidence="1">
        <name>Fe cation</name>
        <dbReference type="ChEBI" id="CHEBI:24875"/>
    </cofactor>
</comment>
<dbReference type="Proteomes" id="UP000245383">
    <property type="component" value="Unassembled WGS sequence"/>
</dbReference>
<evidence type="ECO:0000313" key="6">
    <source>
        <dbReference type="Proteomes" id="UP000245383"/>
    </source>
</evidence>
<keyword evidence="6" id="KW-1185">Reference proteome</keyword>
<dbReference type="Gene3D" id="2.60.120.620">
    <property type="entry name" value="q2cbj1_9rhob like domain"/>
    <property type="match status" value="1"/>
</dbReference>
<reference evidence="5 6" key="1">
    <citation type="journal article" date="2018" name="MBio">
        <title>Comparative Genomics Reveals the Core Gene Toolbox for the Fungus-Insect Symbiosis.</title>
        <authorList>
            <person name="Wang Y."/>
            <person name="Stata M."/>
            <person name="Wang W."/>
            <person name="Stajich J.E."/>
            <person name="White M.M."/>
            <person name="Moncalvo J.M."/>
        </authorList>
    </citation>
    <scope>NUCLEOTIDE SEQUENCE [LARGE SCALE GENOMIC DNA]</scope>
    <source>
        <strain evidence="5 6">SWE-8-4</strain>
    </source>
</reference>
<evidence type="ECO:0000256" key="4">
    <source>
        <dbReference type="ARBA" id="ARBA00023004"/>
    </source>
</evidence>
<evidence type="ECO:0008006" key="7">
    <source>
        <dbReference type="Google" id="ProtNLM"/>
    </source>
</evidence>
<gene>
    <name evidence="5" type="ORF">BB561_001164</name>
</gene>
<evidence type="ECO:0000256" key="3">
    <source>
        <dbReference type="ARBA" id="ARBA00022723"/>
    </source>
</evidence>
<dbReference type="PANTHER" id="PTHR20883">
    <property type="entry name" value="PHYTANOYL-COA DIOXYGENASE DOMAIN CONTAINING 1"/>
    <property type="match status" value="1"/>
</dbReference>
<comment type="similarity">
    <text evidence="2">Belongs to the PhyH family.</text>
</comment>
<dbReference type="SUPFAM" id="SSF51197">
    <property type="entry name" value="Clavaminate synthase-like"/>
    <property type="match status" value="1"/>
</dbReference>
<keyword evidence="4" id="KW-0408">Iron</keyword>
<dbReference type="OrthoDB" id="445007at2759"/>
<dbReference type="EMBL" id="MBFR01000032">
    <property type="protein sequence ID" value="PVU96434.1"/>
    <property type="molecule type" value="Genomic_DNA"/>
</dbReference>
<comment type="caution">
    <text evidence="5">The sequence shown here is derived from an EMBL/GenBank/DDBJ whole genome shotgun (WGS) entry which is preliminary data.</text>
</comment>
<evidence type="ECO:0000313" key="5">
    <source>
        <dbReference type="EMBL" id="PVU96434.1"/>
    </source>
</evidence>
<protein>
    <recommendedName>
        <fullName evidence="7">Fe2OG dioxygenase domain-containing protein</fullName>
    </recommendedName>
</protein>
<dbReference type="GO" id="GO:0046872">
    <property type="term" value="F:metal ion binding"/>
    <property type="evidence" value="ECO:0007669"/>
    <property type="project" value="UniProtKB-KW"/>
</dbReference>
<sequence length="298" mass="33496">MSQVLSPETIQQTTESFNQNGSCVIPGFLSSQEVATLRAEAAKLLSDLDVDSHPMTVFSTGTNQKEHVGDKYFFESWNKVHYFFEEGAIDASGKLIVEKEKAVNKIGHGLHELSAPFKELSHSPKVKQIANAFNFKDPRILQSMLIFKQPEIGGVVPPHQDSTFLYTEPLSAFGFWFALEDCTMGNGCLEYIPKSHNVPVKKRFVRKPQDKGTEFVDLPNVDTSAWDDIDDSQYQALEVKAGSLVLINGSVLHRSSPNLSKSSRWVYAFHCIEGNNSYDKRNWLQPDEGCELTKLFKE</sequence>
<dbReference type="STRING" id="133385.A0A2T9YVW8"/>
<dbReference type="InterPro" id="IPR008775">
    <property type="entry name" value="Phytyl_CoA_dOase-like"/>
</dbReference>
<accession>A0A2T9YVW8</accession>